<evidence type="ECO:0000256" key="2">
    <source>
        <dbReference type="ARBA" id="ARBA00022737"/>
    </source>
</evidence>
<dbReference type="InterPro" id="IPR002885">
    <property type="entry name" value="PPR_rpt"/>
</dbReference>
<reference evidence="5 6" key="1">
    <citation type="submission" date="2024-04" db="EMBL/GenBank/DDBJ databases">
        <authorList>
            <person name="Fracassetti M."/>
        </authorList>
    </citation>
    <scope>NUCLEOTIDE SEQUENCE [LARGE SCALE GENOMIC DNA]</scope>
</reference>
<name>A0AAV2FGU8_9ROSI</name>
<keyword evidence="2" id="KW-0677">Repeat</keyword>
<dbReference type="EMBL" id="OZ034819">
    <property type="protein sequence ID" value="CAL1397506.1"/>
    <property type="molecule type" value="Genomic_DNA"/>
</dbReference>
<dbReference type="Gene3D" id="1.25.40.10">
    <property type="entry name" value="Tetratricopeptide repeat domain"/>
    <property type="match status" value="5"/>
</dbReference>
<feature type="compositionally biased region" description="Polar residues" evidence="4">
    <location>
        <begin position="47"/>
        <end position="57"/>
    </location>
</feature>
<evidence type="ECO:0000256" key="1">
    <source>
        <dbReference type="ARBA" id="ARBA00007626"/>
    </source>
</evidence>
<feature type="repeat" description="PPR" evidence="3">
    <location>
        <begin position="267"/>
        <end position="301"/>
    </location>
</feature>
<dbReference type="Proteomes" id="UP001497516">
    <property type="component" value="Chromosome 6"/>
</dbReference>
<organism evidence="5 6">
    <name type="scientific">Linum trigynum</name>
    <dbReference type="NCBI Taxonomy" id="586398"/>
    <lineage>
        <taxon>Eukaryota</taxon>
        <taxon>Viridiplantae</taxon>
        <taxon>Streptophyta</taxon>
        <taxon>Embryophyta</taxon>
        <taxon>Tracheophyta</taxon>
        <taxon>Spermatophyta</taxon>
        <taxon>Magnoliopsida</taxon>
        <taxon>eudicotyledons</taxon>
        <taxon>Gunneridae</taxon>
        <taxon>Pentapetalae</taxon>
        <taxon>rosids</taxon>
        <taxon>fabids</taxon>
        <taxon>Malpighiales</taxon>
        <taxon>Linaceae</taxon>
        <taxon>Linum</taxon>
    </lineage>
</organism>
<evidence type="ECO:0000313" key="5">
    <source>
        <dbReference type="EMBL" id="CAL1397506.1"/>
    </source>
</evidence>
<feature type="repeat" description="PPR" evidence="3">
    <location>
        <begin position="442"/>
        <end position="476"/>
    </location>
</feature>
<feature type="region of interest" description="Disordered" evidence="4">
    <location>
        <begin position="19"/>
        <end position="58"/>
    </location>
</feature>
<dbReference type="InterPro" id="IPR011990">
    <property type="entry name" value="TPR-like_helical_dom_sf"/>
</dbReference>
<feature type="repeat" description="PPR" evidence="3">
    <location>
        <begin position="232"/>
        <end position="266"/>
    </location>
</feature>
<gene>
    <name evidence="5" type="ORF">LTRI10_LOCUS37802</name>
</gene>
<dbReference type="Pfam" id="PF13041">
    <property type="entry name" value="PPR_2"/>
    <property type="match status" value="4"/>
</dbReference>
<feature type="repeat" description="PPR" evidence="3">
    <location>
        <begin position="477"/>
        <end position="511"/>
    </location>
</feature>
<feature type="repeat" description="PPR" evidence="3">
    <location>
        <begin position="547"/>
        <end position="581"/>
    </location>
</feature>
<comment type="similarity">
    <text evidence="1">Belongs to the PPR family. P subfamily.</text>
</comment>
<evidence type="ECO:0008006" key="7">
    <source>
        <dbReference type="Google" id="ProtNLM"/>
    </source>
</evidence>
<sequence>MSGLSAACRAGTSPVIKEPLSQSRQSFSPSSALEGALSRGKPRLPYSVSSQSNTSDKAQLKPVDRSYISRALSRKDWSLLLNHELRAQRIALNPQFVVSVLQNQDNPLLALKFYVWVTSVDPIFNKDQSVRTTLANSLYRKGPVLLSVELLRDIKDSGFHVNEDLICILFSSWGRLGLAKYCNEIFGQISFLGISPTTRLYNAVIDALVKGNSLDLAYLKFQQMSSDNCRPDRFTYNILIHGVSRVGVMDEAIRLAKQMEGFGYYPNVFTYTILVDGFCNAKRVDEAFGVLNTMRARNVHPNEATIRSLVHGLFRCLPPAKAFELMIGFIEKEAKLRNLASDTLLCCLSENSMAEEAGALLRKLSETGYVPDGSTFNTTMTCLIKALDLNETCKILETFIKRGMKLGFNNYLSLIEGLYRAGKCLEADRYFDQMVSNRLLANAVSYNMVIDCLCKVNMTDKAGKAFLEMQQKGITPNLATFNTLISGYSKNREVNKARNLLEMLLERGFKPDIFTFTSLIDGLCRAQRLEDAFGCLMEMVDWGVSPNAVTYNIMIRSLGATGDIAGCVKLVKKMKMDGKGLDVSSFNALIRDFCRTGRVRKAQNLLVSMLREELVPDNRTFAALIKTLCESGRCNEAKEIFETMEANGCLPDSVTCDLIVENLLQQGRYEEANNVVKVYSAKGLAVKSISV</sequence>
<dbReference type="PANTHER" id="PTHR47941">
    <property type="entry name" value="PENTATRICOPEPTIDE REPEAT-CONTAINING PROTEIN 3, MITOCHONDRIAL"/>
    <property type="match status" value="1"/>
</dbReference>
<proteinExistence type="inferred from homology"/>
<evidence type="ECO:0000256" key="3">
    <source>
        <dbReference type="PROSITE-ProRule" id="PRU00708"/>
    </source>
</evidence>
<feature type="repeat" description="PPR" evidence="3">
    <location>
        <begin position="582"/>
        <end position="616"/>
    </location>
</feature>
<dbReference type="PROSITE" id="PS51375">
    <property type="entry name" value="PPR"/>
    <property type="match status" value="9"/>
</dbReference>
<feature type="repeat" description="PPR" evidence="3">
    <location>
        <begin position="197"/>
        <end position="231"/>
    </location>
</feature>
<evidence type="ECO:0000256" key="4">
    <source>
        <dbReference type="SAM" id="MobiDB-lite"/>
    </source>
</evidence>
<dbReference type="NCBIfam" id="TIGR00756">
    <property type="entry name" value="PPR"/>
    <property type="match status" value="8"/>
</dbReference>
<feature type="compositionally biased region" description="Low complexity" evidence="4">
    <location>
        <begin position="21"/>
        <end position="31"/>
    </location>
</feature>
<accession>A0AAV2FGU8</accession>
<feature type="repeat" description="PPR" evidence="3">
    <location>
        <begin position="617"/>
        <end position="651"/>
    </location>
</feature>
<feature type="repeat" description="PPR" evidence="3">
    <location>
        <begin position="512"/>
        <end position="546"/>
    </location>
</feature>
<protein>
    <recommendedName>
        <fullName evidence="7">Pentatricopeptide repeat-containing protein</fullName>
    </recommendedName>
</protein>
<dbReference type="AlphaFoldDB" id="A0AAV2FGU8"/>
<keyword evidence="6" id="KW-1185">Reference proteome</keyword>
<evidence type="ECO:0000313" key="6">
    <source>
        <dbReference type="Proteomes" id="UP001497516"/>
    </source>
</evidence>
<dbReference type="Pfam" id="PF01535">
    <property type="entry name" value="PPR"/>
    <property type="match status" value="2"/>
</dbReference>